<evidence type="ECO:0000256" key="1">
    <source>
        <dbReference type="SAM" id="MobiDB-lite"/>
    </source>
</evidence>
<dbReference type="AlphaFoldDB" id="A0A6P1P038"/>
<proteinExistence type="predicted"/>
<evidence type="ECO:0000313" key="3">
    <source>
        <dbReference type="Proteomes" id="UP000464214"/>
    </source>
</evidence>
<feature type="region of interest" description="Disordered" evidence="1">
    <location>
        <begin position="55"/>
        <end position="76"/>
    </location>
</feature>
<dbReference type="RefSeq" id="WP_160688529.1">
    <property type="nucleotide sequence ID" value="NZ_CP047897.1"/>
</dbReference>
<organism evidence="2 3">
    <name type="scientific">Nibribacter ruber</name>
    <dbReference type="NCBI Taxonomy" id="2698458"/>
    <lineage>
        <taxon>Bacteria</taxon>
        <taxon>Pseudomonadati</taxon>
        <taxon>Bacteroidota</taxon>
        <taxon>Cytophagia</taxon>
        <taxon>Cytophagales</taxon>
        <taxon>Hymenobacteraceae</taxon>
        <taxon>Nibribacter</taxon>
    </lineage>
</organism>
<accession>A0A6P1P038</accession>
<feature type="compositionally biased region" description="Polar residues" evidence="1">
    <location>
        <begin position="63"/>
        <end position="76"/>
    </location>
</feature>
<dbReference type="KEGG" id="nib:GU926_01945"/>
<dbReference type="EMBL" id="CP047897">
    <property type="protein sequence ID" value="QHL86272.1"/>
    <property type="molecule type" value="Genomic_DNA"/>
</dbReference>
<keyword evidence="3" id="KW-1185">Reference proteome</keyword>
<name>A0A6P1P038_9BACT</name>
<evidence type="ECO:0000313" key="2">
    <source>
        <dbReference type="EMBL" id="QHL86272.1"/>
    </source>
</evidence>
<reference evidence="2 3" key="1">
    <citation type="submission" date="2020-01" db="EMBL/GenBank/DDBJ databases">
        <authorList>
            <person name="Kim M."/>
        </authorList>
    </citation>
    <scope>NUCLEOTIDE SEQUENCE [LARGE SCALE GENOMIC DNA]</scope>
    <source>
        <strain evidence="2 3">BT10</strain>
    </source>
</reference>
<dbReference type="Proteomes" id="UP000464214">
    <property type="component" value="Chromosome"/>
</dbReference>
<gene>
    <name evidence="2" type="ORF">GU926_01945</name>
</gene>
<protein>
    <submittedName>
        <fullName evidence="2">Uncharacterized protein</fullName>
    </submittedName>
</protein>
<sequence>MPGPLALLPLLATASPGLWQAFSGGIQGINANKVKPIDTRPQEFKEMLAMRRQQAGSAFMPGQASSENRINQNMAN</sequence>